<proteinExistence type="predicted"/>
<organism evidence="2 3">
    <name type="scientific">Paenarthrobacter nicotinovorans</name>
    <name type="common">Arthrobacter nicotinovorans</name>
    <dbReference type="NCBI Taxonomy" id="29320"/>
    <lineage>
        <taxon>Bacteria</taxon>
        <taxon>Bacillati</taxon>
        <taxon>Actinomycetota</taxon>
        <taxon>Actinomycetes</taxon>
        <taxon>Micrococcales</taxon>
        <taxon>Micrococcaceae</taxon>
        <taxon>Paenarthrobacter</taxon>
    </lineage>
</organism>
<gene>
    <name evidence="2" type="ORF">J2T10_004486</name>
</gene>
<protein>
    <submittedName>
        <fullName evidence="2">Uncharacterized protein</fullName>
    </submittedName>
</protein>
<sequence length="41" mass="4023">MTTQPNQCPFRGNSDSAPAEASFVSGSGGEAAAAVKPGTPE</sequence>
<evidence type="ECO:0000313" key="2">
    <source>
        <dbReference type="EMBL" id="MDQ0104810.1"/>
    </source>
</evidence>
<keyword evidence="3" id="KW-1185">Reference proteome</keyword>
<feature type="region of interest" description="Disordered" evidence="1">
    <location>
        <begin position="1"/>
        <end position="41"/>
    </location>
</feature>
<name>A0ABT9TSZ5_PAENI</name>
<dbReference type="EMBL" id="JAUSSW010000024">
    <property type="protein sequence ID" value="MDQ0104810.1"/>
    <property type="molecule type" value="Genomic_DNA"/>
</dbReference>
<dbReference type="Proteomes" id="UP001244563">
    <property type="component" value="Unassembled WGS sequence"/>
</dbReference>
<reference evidence="2 3" key="1">
    <citation type="submission" date="2023-07" db="EMBL/GenBank/DDBJ databases">
        <title>Sorghum-associated microbial communities from plants grown in Nebraska, USA.</title>
        <authorList>
            <person name="Schachtman D."/>
        </authorList>
    </citation>
    <scope>NUCLEOTIDE SEQUENCE [LARGE SCALE GENOMIC DNA]</scope>
    <source>
        <strain evidence="2 3">CC523</strain>
    </source>
</reference>
<evidence type="ECO:0000256" key="1">
    <source>
        <dbReference type="SAM" id="MobiDB-lite"/>
    </source>
</evidence>
<feature type="compositionally biased region" description="Low complexity" evidence="1">
    <location>
        <begin position="19"/>
        <end position="35"/>
    </location>
</feature>
<accession>A0ABT9TSZ5</accession>
<comment type="caution">
    <text evidence="2">The sequence shown here is derived from an EMBL/GenBank/DDBJ whole genome shotgun (WGS) entry which is preliminary data.</text>
</comment>
<evidence type="ECO:0000313" key="3">
    <source>
        <dbReference type="Proteomes" id="UP001244563"/>
    </source>
</evidence>